<dbReference type="Gene3D" id="3.40.50.10320">
    <property type="entry name" value="LmbE-like"/>
    <property type="match status" value="1"/>
</dbReference>
<protein>
    <submittedName>
        <fullName evidence="5">PIG-L family deacetylase</fullName>
    </submittedName>
</protein>
<organism evidence="5 6">
    <name type="scientific">Kitasatospora aburaviensis</name>
    <dbReference type="NCBI Taxonomy" id="67265"/>
    <lineage>
        <taxon>Bacteria</taxon>
        <taxon>Bacillati</taxon>
        <taxon>Actinomycetota</taxon>
        <taxon>Actinomycetes</taxon>
        <taxon>Kitasatosporales</taxon>
        <taxon>Streptomycetaceae</taxon>
        <taxon>Kitasatospora</taxon>
    </lineage>
</organism>
<sequence>MRRRRSAVALLTTLAAALPVWSTQPAAAESTSVNASVVQIVAHQDDDLLFMNPDLLNSIRSGTKTTTIYVTAGESNRKPAEPYARNRQVGVQLAYAAMAGVPCATLGPEPGESTSCWTRTEIVANGHAVEMFELPGTALTLLFLSLPENGDPAMPGQHLRDVWQDEASTEALPMGQAPLEQRKYTRDDVFDVLSNLLTRQGATLVRVQDPAPDFKLLTGLGLVEHDHQDHITTAWFADEAVRRYARSRPQVVTEHYRDYNIADGPADLDAADTRDKNHVFKEVYVPRDALLDATLQKERECRRDGDGIYLCYANRIRQRTPRLPNSVTSDRNGALHAYAVRGGRLYEWVEDYFKSWQGPYLVAGPASPLTEGLSVGRDEDGRIEVFTRNADTGEVIAHYQTVTGWAWKSLGSPNTVSAGPGSALTNDALRVSAPAVASNGDGRLQLFVRNAGGGVSSIWQTAPNGGWTAAWADMLGVNVQGTPSAMTTRDGRIELFAWTAATDPEAGPWTAPSARIGVLHWYQPAPNQPFRFDETFPQVAPTSDPAIGMDQDGRLELLYRQLDGLEPKPTDTTRSSTMSLHQLSPGGGWSPASGALGGAADQGGYGTPAAVTPGDGRMVTAVRNRGGGVSISRQDAPNGPFGGWTDLGGSMVGVPAAGVDRDGLADLVITGTNGLLYHNRQRPDGSFRGWAPMG</sequence>
<evidence type="ECO:0000256" key="3">
    <source>
        <dbReference type="SAM" id="SignalP"/>
    </source>
</evidence>
<name>A0ABW1EQI4_9ACTN</name>
<feature type="compositionally biased region" description="Gly residues" evidence="2">
    <location>
        <begin position="585"/>
        <end position="601"/>
    </location>
</feature>
<keyword evidence="1" id="KW-0862">Zinc</keyword>
<dbReference type="SUPFAM" id="SSF89372">
    <property type="entry name" value="Fucose-specific lectin"/>
    <property type="match status" value="2"/>
</dbReference>
<feature type="region of interest" description="Disordered" evidence="2">
    <location>
        <begin position="565"/>
        <end position="601"/>
    </location>
</feature>
<dbReference type="SUPFAM" id="SSF102588">
    <property type="entry name" value="LmbE-like"/>
    <property type="match status" value="1"/>
</dbReference>
<keyword evidence="3" id="KW-0732">Signal</keyword>
<feature type="signal peptide" evidence="3">
    <location>
        <begin position="1"/>
        <end position="28"/>
    </location>
</feature>
<evidence type="ECO:0000256" key="2">
    <source>
        <dbReference type="SAM" id="MobiDB-lite"/>
    </source>
</evidence>
<comment type="caution">
    <text evidence="5">The sequence shown here is derived from an EMBL/GenBank/DDBJ whole genome shotgun (WGS) entry which is preliminary data.</text>
</comment>
<evidence type="ECO:0000313" key="6">
    <source>
        <dbReference type="Proteomes" id="UP001596067"/>
    </source>
</evidence>
<evidence type="ECO:0000313" key="5">
    <source>
        <dbReference type="EMBL" id="MFC5884268.1"/>
    </source>
</evidence>
<dbReference type="InterPro" id="IPR058502">
    <property type="entry name" value="PLL-like_beta-prop"/>
</dbReference>
<feature type="chain" id="PRO_5045457199" evidence="3">
    <location>
        <begin position="29"/>
        <end position="694"/>
    </location>
</feature>
<dbReference type="Proteomes" id="UP001596067">
    <property type="component" value="Unassembled WGS sequence"/>
</dbReference>
<keyword evidence="6" id="KW-1185">Reference proteome</keyword>
<accession>A0ABW1EQI4</accession>
<feature type="compositionally biased region" description="Polar residues" evidence="2">
    <location>
        <begin position="572"/>
        <end position="582"/>
    </location>
</feature>
<dbReference type="Gene3D" id="2.120.10.70">
    <property type="entry name" value="Fucose-specific lectin"/>
    <property type="match status" value="1"/>
</dbReference>
<feature type="domain" description="PLL-like beta propeller" evidence="4">
    <location>
        <begin position="374"/>
        <end position="693"/>
    </location>
</feature>
<dbReference type="RefSeq" id="WP_313762402.1">
    <property type="nucleotide sequence ID" value="NZ_BAAAVH010000050.1"/>
</dbReference>
<evidence type="ECO:0000259" key="4">
    <source>
        <dbReference type="Pfam" id="PF26607"/>
    </source>
</evidence>
<dbReference type="InterPro" id="IPR003737">
    <property type="entry name" value="GlcNAc_PI_deacetylase-related"/>
</dbReference>
<dbReference type="Pfam" id="PF26607">
    <property type="entry name" value="DUF8189"/>
    <property type="match status" value="1"/>
</dbReference>
<reference evidence="6" key="1">
    <citation type="journal article" date="2019" name="Int. J. Syst. Evol. Microbiol.">
        <title>The Global Catalogue of Microorganisms (GCM) 10K type strain sequencing project: providing services to taxonomists for standard genome sequencing and annotation.</title>
        <authorList>
            <consortium name="The Broad Institute Genomics Platform"/>
            <consortium name="The Broad Institute Genome Sequencing Center for Infectious Disease"/>
            <person name="Wu L."/>
            <person name="Ma J."/>
        </authorList>
    </citation>
    <scope>NUCLEOTIDE SEQUENCE [LARGE SCALE GENOMIC DNA]</scope>
    <source>
        <strain evidence="6">CGMCC 4.1469</strain>
    </source>
</reference>
<dbReference type="PANTHER" id="PTHR12993:SF11">
    <property type="entry name" value="N-ACETYLGLUCOSAMINYL-PHOSPHATIDYLINOSITOL DE-N-ACETYLASE"/>
    <property type="match status" value="1"/>
</dbReference>
<dbReference type="PANTHER" id="PTHR12993">
    <property type="entry name" value="N-ACETYLGLUCOSAMINYL-PHOSPHATIDYLINOSITOL DE-N-ACETYLASE-RELATED"/>
    <property type="match status" value="1"/>
</dbReference>
<dbReference type="InterPro" id="IPR024078">
    <property type="entry name" value="LmbE-like_dom_sf"/>
</dbReference>
<dbReference type="EMBL" id="JBHSOD010000003">
    <property type="protein sequence ID" value="MFC5884268.1"/>
    <property type="molecule type" value="Genomic_DNA"/>
</dbReference>
<gene>
    <name evidence="5" type="ORF">ACFP0N_04605</name>
</gene>
<proteinExistence type="predicted"/>
<evidence type="ECO:0000256" key="1">
    <source>
        <dbReference type="ARBA" id="ARBA00022833"/>
    </source>
</evidence>